<evidence type="ECO:0000313" key="10">
    <source>
        <dbReference type="Proteomes" id="UP000030111"/>
    </source>
</evidence>
<evidence type="ECO:0000256" key="7">
    <source>
        <dbReference type="SAM" id="Phobius"/>
    </source>
</evidence>
<dbReference type="PANTHER" id="PTHR33778:SF1">
    <property type="entry name" value="MAGNESIUM TRANSPORTER YHID-RELATED"/>
    <property type="match status" value="1"/>
</dbReference>
<dbReference type="eggNOG" id="COG1285">
    <property type="taxonomic scope" value="Bacteria"/>
</dbReference>
<dbReference type="OrthoDB" id="9811198at2"/>
<keyword evidence="6 7" id="KW-0472">Membrane</keyword>
<accession>A0A0A2MRU5</accession>
<comment type="caution">
    <text evidence="9">The sequence shown here is derived from an EMBL/GenBank/DDBJ whole genome shotgun (WGS) entry which is preliminary data.</text>
</comment>
<name>A0A0A2MRU5_9FLAO</name>
<gene>
    <name evidence="9" type="ORF">Q766_05135</name>
</gene>
<comment type="similarity">
    <text evidence="2">Belongs to the MgtC/SapB family.</text>
</comment>
<feature type="transmembrane region" description="Helical" evidence="7">
    <location>
        <begin position="36"/>
        <end position="59"/>
    </location>
</feature>
<evidence type="ECO:0000313" key="9">
    <source>
        <dbReference type="EMBL" id="KGO94306.1"/>
    </source>
</evidence>
<dbReference type="Pfam" id="PF02308">
    <property type="entry name" value="MgtC"/>
    <property type="match status" value="1"/>
</dbReference>
<keyword evidence="4 7" id="KW-0812">Transmembrane</keyword>
<feature type="domain" description="MgtC/SapB/SrpB/YhiD N-terminal" evidence="8">
    <location>
        <begin position="11"/>
        <end position="141"/>
    </location>
</feature>
<evidence type="ECO:0000256" key="6">
    <source>
        <dbReference type="ARBA" id="ARBA00023136"/>
    </source>
</evidence>
<keyword evidence="5 7" id="KW-1133">Transmembrane helix</keyword>
<dbReference type="InterPro" id="IPR049177">
    <property type="entry name" value="MgtC_SapB_SrpB_YhiD_N"/>
</dbReference>
<feature type="transmembrane region" description="Helical" evidence="7">
    <location>
        <begin position="71"/>
        <end position="89"/>
    </location>
</feature>
<dbReference type="PRINTS" id="PR01837">
    <property type="entry name" value="MGTCSAPBPROT"/>
</dbReference>
<dbReference type="EMBL" id="JRLY01000002">
    <property type="protein sequence ID" value="KGO94306.1"/>
    <property type="molecule type" value="Genomic_DNA"/>
</dbReference>
<evidence type="ECO:0000256" key="4">
    <source>
        <dbReference type="ARBA" id="ARBA00022692"/>
    </source>
</evidence>
<dbReference type="AlphaFoldDB" id="A0A0A2MRU5"/>
<organism evidence="9 10">
    <name type="scientific">Flavobacterium subsaxonicum WB 4.1-42 = DSM 21790</name>
    <dbReference type="NCBI Taxonomy" id="1121898"/>
    <lineage>
        <taxon>Bacteria</taxon>
        <taxon>Pseudomonadati</taxon>
        <taxon>Bacteroidota</taxon>
        <taxon>Flavobacteriia</taxon>
        <taxon>Flavobacteriales</taxon>
        <taxon>Flavobacteriaceae</taxon>
        <taxon>Flavobacterium</taxon>
    </lineage>
</organism>
<dbReference type="InterPro" id="IPR003416">
    <property type="entry name" value="MgtC/SapB/SrpB/YhiD_fam"/>
</dbReference>
<feature type="transmembrane region" description="Helical" evidence="7">
    <location>
        <begin position="96"/>
        <end position="113"/>
    </location>
</feature>
<evidence type="ECO:0000256" key="3">
    <source>
        <dbReference type="ARBA" id="ARBA00022475"/>
    </source>
</evidence>
<feature type="transmembrane region" description="Helical" evidence="7">
    <location>
        <begin position="7"/>
        <end position="24"/>
    </location>
</feature>
<comment type="subcellular location">
    <subcellularLocation>
        <location evidence="1">Cell membrane</location>
        <topology evidence="1">Multi-pass membrane protein</topology>
    </subcellularLocation>
</comment>
<keyword evidence="10" id="KW-1185">Reference proteome</keyword>
<sequence>MLHWIEIALRLALAAIFGGIIGIERERKDWAAGMRTHMMVSMGSALIMLVSSFGFMDIVGENYAELDPSRVAAQIVSGIGFIGAGAILFRKPATVLGLTTASGLWTVAGIGMATGGGMYVAAGITTFFAILILWGMQPIQRRFSSKFQRKKLRIIAKNKTNPRKIINTLLATEEVDFANFSVTRTSKDWIIEIILEKPGNNRFMEIVDELEHQPFIKKISWDK</sequence>
<evidence type="ECO:0000256" key="2">
    <source>
        <dbReference type="ARBA" id="ARBA00009298"/>
    </source>
</evidence>
<dbReference type="Proteomes" id="UP000030111">
    <property type="component" value="Unassembled WGS sequence"/>
</dbReference>
<keyword evidence="3" id="KW-1003">Cell membrane</keyword>
<feature type="transmembrane region" description="Helical" evidence="7">
    <location>
        <begin position="119"/>
        <end position="136"/>
    </location>
</feature>
<protein>
    <submittedName>
        <fullName evidence="9">Magnesium transporter MgtC</fullName>
    </submittedName>
</protein>
<evidence type="ECO:0000256" key="1">
    <source>
        <dbReference type="ARBA" id="ARBA00004651"/>
    </source>
</evidence>
<proteinExistence type="inferred from homology"/>
<dbReference type="GO" id="GO:0005886">
    <property type="term" value="C:plasma membrane"/>
    <property type="evidence" value="ECO:0007669"/>
    <property type="project" value="UniProtKB-SubCell"/>
</dbReference>
<evidence type="ECO:0000256" key="5">
    <source>
        <dbReference type="ARBA" id="ARBA00022989"/>
    </source>
</evidence>
<evidence type="ECO:0000259" key="8">
    <source>
        <dbReference type="Pfam" id="PF02308"/>
    </source>
</evidence>
<reference evidence="9 10" key="1">
    <citation type="submission" date="2013-09" db="EMBL/GenBank/DDBJ databases">
        <authorList>
            <person name="Zeng Z."/>
            <person name="Chen C."/>
        </authorList>
    </citation>
    <scope>NUCLEOTIDE SEQUENCE [LARGE SCALE GENOMIC DNA]</scope>
    <source>
        <strain evidence="9 10">WB 4.1-42</strain>
    </source>
</reference>
<dbReference type="PANTHER" id="PTHR33778">
    <property type="entry name" value="PROTEIN MGTC"/>
    <property type="match status" value="1"/>
</dbReference>
<dbReference type="STRING" id="1121898.GCA_000422725_01538"/>